<comment type="caution">
    <text evidence="1">The sequence shown here is derived from an EMBL/GenBank/DDBJ whole genome shotgun (WGS) entry which is preliminary data.</text>
</comment>
<keyword evidence="2" id="KW-1185">Reference proteome</keyword>
<sequence length="543" mass="61335">MMATLDKGSGHVVGIEFCFLAGTYHATPWGRHANEADVEWPPSPWRILRSFIGVYHRYSLSKRYDEDVLHRLIEGLAADRPMYRLPSAVHTHTKHFMPIAGGKTTLVHDAFLRVLPGDPLGVYWLEAHLDAEALALLDEIATFMPYLGRAESWGEGRLVREPPDRWDAMPIDVDGASELLDRAEGEIVDLLAPVTPSEWPRVRGQWPTGGRKSGLAGVSHLLDALRLGTDVIEKERLNMPVGATHLTYVRRKLDLRSDSRRAAPCRMDMPHVQANVARFRLVSKLPTRIICALDVGEVMHTALDSMAARTGLAMPSLTGRDPETRGPLRDNHRHVFILPVDEDLDGHLDHVVVYKREPFDREEVKVFQALRQLKTPAWWPGRERHWQLYLEGMWCVSAGAVPREEAGPNVPDAYVRPSRVFTSITPYLHPWHWKRGGAKFGPADQIREELRRRGFPEPVAVEARSQIRLAGLPYDARKFRKLRYNAHQKIPARTGGLWRIEFAEPVYGPIALGVNCHLGMGLFYAGELDSVKFTDERHASGKS</sequence>
<dbReference type="InterPro" id="IPR019089">
    <property type="entry name" value="Cas_GSU0054"/>
</dbReference>
<dbReference type="EMBL" id="JADPKZ010000044">
    <property type="protein sequence ID" value="MBF8378402.1"/>
    <property type="molecule type" value="Genomic_DNA"/>
</dbReference>
<evidence type="ECO:0000313" key="1">
    <source>
        <dbReference type="EMBL" id="MBF8378402.1"/>
    </source>
</evidence>
<dbReference type="Proteomes" id="UP000642910">
    <property type="component" value="Unassembled WGS sequence"/>
</dbReference>
<name>A0ABS0F520_9BACL</name>
<reference evidence="1 2" key="1">
    <citation type="submission" date="2020-11" db="EMBL/GenBank/DDBJ databases">
        <title>Genomic insight of Alicyclobacillus mali FL 18 reveals a new arsenic-resistant strain, with potential in environmental biotechnology.</title>
        <authorList>
            <person name="Fiorentino G."/>
            <person name="Gallo G."/>
            <person name="Aulitto M."/>
        </authorList>
    </citation>
    <scope>NUCLEOTIDE SEQUENCE [LARGE SCALE GENOMIC DNA]</scope>
    <source>
        <strain evidence="1 2">FL 18</strain>
    </source>
</reference>
<organism evidence="1 2">
    <name type="scientific">Alicyclobacillus mali</name>
    <name type="common">ex Roth et al. 2021</name>
    <dbReference type="NCBI Taxonomy" id="1123961"/>
    <lineage>
        <taxon>Bacteria</taxon>
        <taxon>Bacillati</taxon>
        <taxon>Bacillota</taxon>
        <taxon>Bacilli</taxon>
        <taxon>Bacillales</taxon>
        <taxon>Alicyclobacillaceae</taxon>
        <taxon>Alicyclobacillus</taxon>
    </lineage>
</organism>
<proteinExistence type="predicted"/>
<evidence type="ECO:0000313" key="2">
    <source>
        <dbReference type="Proteomes" id="UP000642910"/>
    </source>
</evidence>
<dbReference type="NCBIfam" id="TIGR02165">
    <property type="entry name" value="cas5_6_GSU0054"/>
    <property type="match status" value="1"/>
</dbReference>
<protein>
    <submittedName>
        <fullName evidence="1">Type I-U CRISPR-associated protein Cas5/Cas6</fullName>
    </submittedName>
</protein>
<gene>
    <name evidence="1" type="primary">cas5u6u</name>
    <name evidence="1" type="ORF">IW967_11085</name>
</gene>
<accession>A0ABS0F520</accession>